<dbReference type="Gene3D" id="3.10.590.10">
    <property type="entry name" value="ph1033 like domains"/>
    <property type="match status" value="1"/>
</dbReference>
<dbReference type="InterPro" id="IPR022996">
    <property type="entry name" value="UPF0310"/>
</dbReference>
<keyword evidence="4" id="KW-1185">Reference proteome</keyword>
<dbReference type="CDD" id="cd21132">
    <property type="entry name" value="EVE-like"/>
    <property type="match status" value="1"/>
</dbReference>
<comment type="similarity">
    <text evidence="1">Belongs to the UPF0310 family.</text>
</comment>
<proteinExistence type="inferred from homology"/>
<organism evidence="3 4">
    <name type="scientific">Nocardia colli</name>
    <dbReference type="NCBI Taxonomy" id="2545717"/>
    <lineage>
        <taxon>Bacteria</taxon>
        <taxon>Bacillati</taxon>
        <taxon>Actinomycetota</taxon>
        <taxon>Actinomycetes</taxon>
        <taxon>Mycobacteriales</taxon>
        <taxon>Nocardiaceae</taxon>
        <taxon>Nocardia</taxon>
    </lineage>
</organism>
<evidence type="ECO:0000256" key="1">
    <source>
        <dbReference type="HAMAP-Rule" id="MF_00771"/>
    </source>
</evidence>
<accession>A0A5N0EJZ5</accession>
<evidence type="ECO:0000313" key="4">
    <source>
        <dbReference type="Proteomes" id="UP000323876"/>
    </source>
</evidence>
<dbReference type="InterPro" id="IPR002740">
    <property type="entry name" value="EVE_domain"/>
</dbReference>
<dbReference type="EMBL" id="VXLC01000004">
    <property type="protein sequence ID" value="KAA8888355.1"/>
    <property type="molecule type" value="Genomic_DNA"/>
</dbReference>
<gene>
    <name evidence="3" type="ORF">F3087_15065</name>
</gene>
<feature type="domain" description="EVE" evidence="2">
    <location>
        <begin position="3"/>
        <end position="139"/>
    </location>
</feature>
<dbReference type="SUPFAM" id="SSF88697">
    <property type="entry name" value="PUA domain-like"/>
    <property type="match status" value="1"/>
</dbReference>
<dbReference type="Pfam" id="PF01878">
    <property type="entry name" value="EVE"/>
    <property type="match status" value="1"/>
</dbReference>
<protein>
    <recommendedName>
        <fullName evidence="1">UPF0310 protein F3087_15065</fullName>
    </recommendedName>
</protein>
<reference evidence="3 4" key="1">
    <citation type="submission" date="2019-09" db="EMBL/GenBank/DDBJ databases">
        <authorList>
            <person name="Wang X."/>
        </authorList>
    </citation>
    <scope>NUCLEOTIDE SEQUENCE [LARGE SCALE GENOMIC DNA]</scope>
    <source>
        <strain evidence="3 4">CICC 11023</strain>
    </source>
</reference>
<dbReference type="AlphaFoldDB" id="A0A5N0EJZ5"/>
<dbReference type="NCBIfam" id="NF002616">
    <property type="entry name" value="PRK02268.1-2"/>
    <property type="match status" value="1"/>
</dbReference>
<dbReference type="Proteomes" id="UP000323876">
    <property type="component" value="Unassembled WGS sequence"/>
</dbReference>
<dbReference type="HAMAP" id="MF_00771">
    <property type="entry name" value="UPF0310"/>
    <property type="match status" value="1"/>
</dbReference>
<dbReference type="OrthoDB" id="9793567at2"/>
<evidence type="ECO:0000259" key="2">
    <source>
        <dbReference type="Pfam" id="PF01878"/>
    </source>
</evidence>
<dbReference type="RefSeq" id="WP_150402521.1">
    <property type="nucleotide sequence ID" value="NZ_VXLC01000004.1"/>
</dbReference>
<sequence length="144" mass="15926">MTKYWLGVVSKEHVLRGVELGFAQANHGKRAPVERMQPGDTLIYYSPREGIRSGAPVRAFTAIGTIDDRPVWQADPVDLPGGGCFQPWRRAVSYRTGAKQTAIDDLRDRLDLTSSPNWGMVLRRGLIELTAHDHAVIAKAMSGE</sequence>
<dbReference type="InterPro" id="IPR015947">
    <property type="entry name" value="PUA-like_sf"/>
</dbReference>
<name>A0A5N0EJZ5_9NOCA</name>
<evidence type="ECO:0000313" key="3">
    <source>
        <dbReference type="EMBL" id="KAA8888355.1"/>
    </source>
</evidence>
<comment type="caution">
    <text evidence="3">The sequence shown here is derived from an EMBL/GenBank/DDBJ whole genome shotgun (WGS) entry which is preliminary data.</text>
</comment>